<name>F1THG3_9FIRM</name>
<reference evidence="2" key="1">
    <citation type="submission" date="2009-07" db="EMBL/GenBank/DDBJ databases">
        <authorList>
            <consortium name="US DOE Joint Genome Institute (JGI-PGF)"/>
            <person name="Lucas S."/>
            <person name="Copeland A."/>
            <person name="Lapidus A."/>
            <person name="Glavina del Rio T."/>
            <person name="Tice H."/>
            <person name="Bruce D."/>
            <person name="Goodwin L."/>
            <person name="Pitluck S."/>
            <person name="Larimer F."/>
            <person name="Land M.L."/>
            <person name="Mouttaki H."/>
            <person name="He Z."/>
            <person name="Zhou J."/>
            <person name="Hemme C.L."/>
        </authorList>
    </citation>
    <scope>NUCLEOTIDE SEQUENCE</scope>
    <source>
        <strain evidence="2">DSM 2782</strain>
    </source>
</reference>
<proteinExistence type="predicted"/>
<dbReference type="RefSeq" id="WP_004621864.1">
    <property type="nucleotide sequence ID" value="NZ_ACXX02000016.1"/>
</dbReference>
<gene>
    <name evidence="2" type="ORF">Cpap_0460</name>
</gene>
<dbReference type="eggNOG" id="ENOG5030Y5H">
    <property type="taxonomic scope" value="Bacteria"/>
</dbReference>
<keyword evidence="1" id="KW-0812">Transmembrane</keyword>
<dbReference type="OrthoDB" id="8481986at2"/>
<keyword evidence="3" id="KW-1185">Reference proteome</keyword>
<comment type="caution">
    <text evidence="2">The sequence shown here is derived from an EMBL/GenBank/DDBJ whole genome shotgun (WGS) entry which is preliminary data.</text>
</comment>
<dbReference type="AlphaFoldDB" id="F1THG3"/>
<accession>F1THG3</accession>
<evidence type="ECO:0000313" key="2">
    <source>
        <dbReference type="EMBL" id="EGD46166.1"/>
    </source>
</evidence>
<organism evidence="2 3">
    <name type="scientific">Ruminiclostridium papyrosolvens DSM 2782</name>
    <dbReference type="NCBI Taxonomy" id="588581"/>
    <lineage>
        <taxon>Bacteria</taxon>
        <taxon>Bacillati</taxon>
        <taxon>Bacillota</taxon>
        <taxon>Clostridia</taxon>
        <taxon>Eubacteriales</taxon>
        <taxon>Oscillospiraceae</taxon>
        <taxon>Ruminiclostridium</taxon>
    </lineage>
</organism>
<evidence type="ECO:0000256" key="1">
    <source>
        <dbReference type="SAM" id="Phobius"/>
    </source>
</evidence>
<dbReference type="Proteomes" id="UP000003860">
    <property type="component" value="Unassembled WGS sequence"/>
</dbReference>
<protein>
    <submittedName>
        <fullName evidence="2">Uncharacterized protein</fullName>
    </submittedName>
</protein>
<keyword evidence="1" id="KW-1133">Transmembrane helix</keyword>
<keyword evidence="1" id="KW-0472">Membrane</keyword>
<dbReference type="STRING" id="588581.Cpap_0460"/>
<evidence type="ECO:0000313" key="3">
    <source>
        <dbReference type="Proteomes" id="UP000003860"/>
    </source>
</evidence>
<reference evidence="2" key="2">
    <citation type="submission" date="2011-01" db="EMBL/GenBank/DDBJ databases">
        <title>The Non-contiguous Finished genome of Clostridium papyrosolvens.</title>
        <authorList>
            <person name="Lucas S."/>
            <person name="Copeland A."/>
            <person name="Lapidus A."/>
            <person name="Cheng J.-F."/>
            <person name="Goodwin L."/>
            <person name="Pitluck S."/>
            <person name="Misra M."/>
            <person name="Chertkov O."/>
            <person name="Detter J.C."/>
            <person name="Han C."/>
            <person name="Tapia R."/>
            <person name="Land M."/>
            <person name="Hauser L."/>
            <person name="Kyrpides N."/>
            <person name="Ivanova N."/>
            <person name="Pagani I."/>
            <person name="Mouttaki H."/>
            <person name="He Z."/>
            <person name="Zhou J."/>
            <person name="Hemme C.L."/>
            <person name="Woyke T."/>
        </authorList>
    </citation>
    <scope>NUCLEOTIDE SEQUENCE [LARGE SCALE GENOMIC DNA]</scope>
    <source>
        <strain evidence="2">DSM 2782</strain>
    </source>
</reference>
<feature type="transmembrane region" description="Helical" evidence="1">
    <location>
        <begin position="22"/>
        <end position="40"/>
    </location>
</feature>
<sequence>MGNNTIDLIKVYLKDFKLSLDVNWAFLALLTVVLIAVIIIRNRIMKSKGVQFEVEKVEVNIGNQKVTIKPNYEDMQIAYRLWTELSTRKIGLEIDFDNDVIDEVYESWYSFFQITRGMIGDIPVSQIRKNDSTRQIVRMSLSILNDGLRPHLTKWQANFRGWYAFKIKQSEQKNEYCSPQELQKEFSHYNDLVEDMREVNKRLVQYRNELKAVFMSSVSEGELQ</sequence>
<dbReference type="EMBL" id="ACXX02000016">
    <property type="protein sequence ID" value="EGD46166.1"/>
    <property type="molecule type" value="Genomic_DNA"/>
</dbReference>